<dbReference type="EMBL" id="MLJW01001581">
    <property type="protein sequence ID" value="OIQ77582.1"/>
    <property type="molecule type" value="Genomic_DNA"/>
</dbReference>
<protein>
    <submittedName>
        <fullName evidence="1">Uncharacterized protein</fullName>
    </submittedName>
</protein>
<sequence length="78" mass="8770">MAGTMTFSEASDDARLRGAGNYHAQKLKAFRQWLAEDTVEVELDAMSSDELKNVKYELEKIQARAARLASRIAKGRPR</sequence>
<name>A0A1J5Q1N1_9ZZZZ</name>
<dbReference type="AlphaFoldDB" id="A0A1J5Q1N1"/>
<comment type="caution">
    <text evidence="1">The sequence shown here is derived from an EMBL/GenBank/DDBJ whole genome shotgun (WGS) entry which is preliminary data.</text>
</comment>
<gene>
    <name evidence="1" type="ORF">GALL_407260</name>
</gene>
<organism evidence="1">
    <name type="scientific">mine drainage metagenome</name>
    <dbReference type="NCBI Taxonomy" id="410659"/>
    <lineage>
        <taxon>unclassified sequences</taxon>
        <taxon>metagenomes</taxon>
        <taxon>ecological metagenomes</taxon>
    </lineage>
</organism>
<evidence type="ECO:0000313" key="1">
    <source>
        <dbReference type="EMBL" id="OIQ77582.1"/>
    </source>
</evidence>
<reference evidence="1" key="1">
    <citation type="submission" date="2016-10" db="EMBL/GenBank/DDBJ databases">
        <title>Sequence of Gallionella enrichment culture.</title>
        <authorList>
            <person name="Poehlein A."/>
            <person name="Muehling M."/>
            <person name="Daniel R."/>
        </authorList>
    </citation>
    <scope>NUCLEOTIDE SEQUENCE</scope>
</reference>
<accession>A0A1J5Q1N1</accession>
<proteinExistence type="predicted"/>